<dbReference type="PANTHER" id="PTHR43085:SF1">
    <property type="entry name" value="PSEUDOURIDINE KINASE-RELATED"/>
    <property type="match status" value="1"/>
</dbReference>
<dbReference type="OrthoDB" id="9795789at2"/>
<dbReference type="InterPro" id="IPR011611">
    <property type="entry name" value="PfkB_dom"/>
</dbReference>
<accession>A0A5C4MQF3</accession>
<evidence type="ECO:0000256" key="3">
    <source>
        <dbReference type="ARBA" id="ARBA00022741"/>
    </source>
</evidence>
<gene>
    <name evidence="8" type="ORF">FHE65_02980</name>
    <name evidence="7" type="ORF">FHE65_08165</name>
</gene>
<evidence type="ECO:0000256" key="2">
    <source>
        <dbReference type="ARBA" id="ARBA00022679"/>
    </source>
</evidence>
<protein>
    <submittedName>
        <fullName evidence="7">Carbohydrate kinase</fullName>
    </submittedName>
</protein>
<keyword evidence="4 7" id="KW-0418">Kinase</keyword>
<dbReference type="InterPro" id="IPR029056">
    <property type="entry name" value="Ribokinase-like"/>
</dbReference>
<dbReference type="PANTHER" id="PTHR43085">
    <property type="entry name" value="HEXOKINASE FAMILY MEMBER"/>
    <property type="match status" value="1"/>
</dbReference>
<dbReference type="InterPro" id="IPR002173">
    <property type="entry name" value="Carboh/pur_kinase_PfkB_CS"/>
</dbReference>
<evidence type="ECO:0000313" key="7">
    <source>
        <dbReference type="EMBL" id="TNC48091.1"/>
    </source>
</evidence>
<dbReference type="InterPro" id="IPR050306">
    <property type="entry name" value="PfkB_Carbo_kinase"/>
</dbReference>
<evidence type="ECO:0000313" key="8">
    <source>
        <dbReference type="EMBL" id="TNC50952.1"/>
    </source>
</evidence>
<dbReference type="GO" id="GO:0016301">
    <property type="term" value="F:kinase activity"/>
    <property type="evidence" value="ECO:0007669"/>
    <property type="project" value="UniProtKB-KW"/>
</dbReference>
<keyword evidence="3" id="KW-0547">Nucleotide-binding</keyword>
<organism evidence="7 9">
    <name type="scientific">Mumia zhuanghuii</name>
    <dbReference type="NCBI Taxonomy" id="2585211"/>
    <lineage>
        <taxon>Bacteria</taxon>
        <taxon>Bacillati</taxon>
        <taxon>Actinomycetota</taxon>
        <taxon>Actinomycetes</taxon>
        <taxon>Propionibacteriales</taxon>
        <taxon>Nocardioidaceae</taxon>
        <taxon>Mumia</taxon>
    </lineage>
</organism>
<evidence type="ECO:0000259" key="6">
    <source>
        <dbReference type="Pfam" id="PF00294"/>
    </source>
</evidence>
<evidence type="ECO:0000256" key="4">
    <source>
        <dbReference type="ARBA" id="ARBA00022777"/>
    </source>
</evidence>
<dbReference type="Gene3D" id="3.40.1190.20">
    <property type="match status" value="1"/>
</dbReference>
<keyword evidence="5" id="KW-0067">ATP-binding</keyword>
<dbReference type="RefSeq" id="WP_139105232.1">
    <property type="nucleotide sequence ID" value="NZ_VDFR01000011.1"/>
</dbReference>
<dbReference type="Proteomes" id="UP000306740">
    <property type="component" value="Unassembled WGS sequence"/>
</dbReference>
<dbReference type="PROSITE" id="PS00584">
    <property type="entry name" value="PFKB_KINASES_2"/>
    <property type="match status" value="1"/>
</dbReference>
<reference evidence="7 9" key="1">
    <citation type="submission" date="2019-05" db="EMBL/GenBank/DDBJ databases">
        <title>Mumia sp. nov., isolated from the intestinal contents of plateau pika (Ochotona curzoniae) in the Qinghai-Tibet plateau of China.</title>
        <authorList>
            <person name="Tian Z."/>
        </authorList>
    </citation>
    <scope>NUCLEOTIDE SEQUENCE [LARGE SCALE GENOMIC DNA]</scope>
    <source>
        <strain evidence="9">527</strain>
        <strain evidence="7">Z527</strain>
    </source>
</reference>
<sequence>MPVPTARTLVVGEALVDLTESPTGLVEARPGGSPLNVAVGLARLDVLTTLAAQVGDDEYGELIRDHVDASDVDLRSLPPHHGDTSLAQARLDADGVASYRFDLAWDPTEMPSASDFDLVHVGSIGATLLPGADAVGRLVDEAYAAGVAVSYDPNVRPAITPDLTDVRRRVDRIVARASFVKLSDEDARTLRPDLEPSVYADEIAASGPRLVVLTRGGAGARLTSGDVCVELAAPPVTVADTIGAGDSFMAALLAGLVVREWLGRPSYDADALTWLGTLAARAAAITCSRPGADPPWRRELLPTMEA</sequence>
<keyword evidence="2" id="KW-0808">Transferase</keyword>
<feature type="domain" description="Carbohydrate kinase PfkB" evidence="6">
    <location>
        <begin position="10"/>
        <end position="295"/>
    </location>
</feature>
<evidence type="ECO:0000256" key="1">
    <source>
        <dbReference type="ARBA" id="ARBA00010688"/>
    </source>
</evidence>
<name>A0A5C4MQF3_9ACTN</name>
<evidence type="ECO:0000313" key="9">
    <source>
        <dbReference type="Proteomes" id="UP000306740"/>
    </source>
</evidence>
<dbReference type="Pfam" id="PF00294">
    <property type="entry name" value="PfkB"/>
    <property type="match status" value="1"/>
</dbReference>
<comment type="similarity">
    <text evidence="1">Belongs to the carbohydrate kinase PfkB family.</text>
</comment>
<dbReference type="AlphaFoldDB" id="A0A5C4MQF3"/>
<dbReference type="EMBL" id="VDFR01000039">
    <property type="protein sequence ID" value="TNC48091.1"/>
    <property type="molecule type" value="Genomic_DNA"/>
</dbReference>
<dbReference type="CDD" id="cd01167">
    <property type="entry name" value="bac_FRK"/>
    <property type="match status" value="1"/>
</dbReference>
<comment type="caution">
    <text evidence="7">The sequence shown here is derived from an EMBL/GenBank/DDBJ whole genome shotgun (WGS) entry which is preliminary data.</text>
</comment>
<proteinExistence type="inferred from homology"/>
<evidence type="ECO:0000256" key="5">
    <source>
        <dbReference type="ARBA" id="ARBA00022840"/>
    </source>
</evidence>
<dbReference type="SUPFAM" id="SSF53613">
    <property type="entry name" value="Ribokinase-like"/>
    <property type="match status" value="1"/>
</dbReference>
<dbReference type="GO" id="GO:0005524">
    <property type="term" value="F:ATP binding"/>
    <property type="evidence" value="ECO:0007669"/>
    <property type="project" value="UniProtKB-KW"/>
</dbReference>
<dbReference type="EMBL" id="VDFR01000011">
    <property type="protein sequence ID" value="TNC50952.1"/>
    <property type="molecule type" value="Genomic_DNA"/>
</dbReference>